<accession>A0ACB0Z7I6</accession>
<protein>
    <submittedName>
        <fullName evidence="1">Uncharacterized protein</fullName>
    </submittedName>
</protein>
<sequence>MAVRPTSSRQFDKNNKNNNNNNNNSEKQRVVEFNIKEESSDKSSDLLNTKTENKKEEKYLKRELAYRSIILFSSLFSISALLCLCALLPSLYSHVNSLAGFARKDFAFCEVILLNIKNPSTN</sequence>
<evidence type="ECO:0000313" key="1">
    <source>
        <dbReference type="EMBL" id="CAK5074946.1"/>
    </source>
</evidence>
<name>A0ACB0Z7I6_MELEN</name>
<reference evidence="1" key="1">
    <citation type="submission" date="2023-11" db="EMBL/GenBank/DDBJ databases">
        <authorList>
            <person name="Poullet M."/>
        </authorList>
    </citation>
    <scope>NUCLEOTIDE SEQUENCE</scope>
    <source>
        <strain evidence="1">E1834</strain>
    </source>
</reference>
<evidence type="ECO:0000313" key="2">
    <source>
        <dbReference type="Proteomes" id="UP001497535"/>
    </source>
</evidence>
<keyword evidence="2" id="KW-1185">Reference proteome</keyword>
<gene>
    <name evidence="1" type="ORF">MENTE1834_LOCUS21720</name>
</gene>
<comment type="caution">
    <text evidence="1">The sequence shown here is derived from an EMBL/GenBank/DDBJ whole genome shotgun (WGS) entry which is preliminary data.</text>
</comment>
<proteinExistence type="predicted"/>
<dbReference type="Proteomes" id="UP001497535">
    <property type="component" value="Unassembled WGS sequence"/>
</dbReference>
<dbReference type="EMBL" id="CAVMJV010000027">
    <property type="protein sequence ID" value="CAK5074946.1"/>
    <property type="molecule type" value="Genomic_DNA"/>
</dbReference>
<organism evidence="1 2">
    <name type="scientific">Meloidogyne enterolobii</name>
    <name type="common">Root-knot nematode worm</name>
    <name type="synonym">Meloidogyne mayaguensis</name>
    <dbReference type="NCBI Taxonomy" id="390850"/>
    <lineage>
        <taxon>Eukaryota</taxon>
        <taxon>Metazoa</taxon>
        <taxon>Ecdysozoa</taxon>
        <taxon>Nematoda</taxon>
        <taxon>Chromadorea</taxon>
        <taxon>Rhabditida</taxon>
        <taxon>Tylenchina</taxon>
        <taxon>Tylenchomorpha</taxon>
        <taxon>Tylenchoidea</taxon>
        <taxon>Meloidogynidae</taxon>
        <taxon>Meloidogyninae</taxon>
        <taxon>Meloidogyne</taxon>
    </lineage>
</organism>